<dbReference type="SUPFAM" id="SSF55781">
    <property type="entry name" value="GAF domain-like"/>
    <property type="match status" value="1"/>
</dbReference>
<feature type="domain" description="GGDEF" evidence="2">
    <location>
        <begin position="228"/>
        <end position="364"/>
    </location>
</feature>
<keyword evidence="4" id="KW-1185">Reference proteome</keyword>
<evidence type="ECO:0000259" key="2">
    <source>
        <dbReference type="PROSITE" id="PS50887"/>
    </source>
</evidence>
<dbReference type="NCBIfam" id="NF041606">
    <property type="entry name" value="dguan_cyc_DgcA"/>
    <property type="match status" value="1"/>
</dbReference>
<dbReference type="CDD" id="cd01949">
    <property type="entry name" value="GGDEF"/>
    <property type="match status" value="1"/>
</dbReference>
<dbReference type="EC" id="2.7.7.65" evidence="1"/>
<comment type="caution">
    <text evidence="3">The sequence shown here is derived from an EMBL/GenBank/DDBJ whole genome shotgun (WGS) entry which is preliminary data.</text>
</comment>
<evidence type="ECO:0000313" key="4">
    <source>
        <dbReference type="Proteomes" id="UP000518887"/>
    </source>
</evidence>
<dbReference type="InterPro" id="IPR029787">
    <property type="entry name" value="Nucleotide_cyclase"/>
</dbReference>
<dbReference type="Gene3D" id="3.30.450.40">
    <property type="match status" value="1"/>
</dbReference>
<dbReference type="InterPro" id="IPR043128">
    <property type="entry name" value="Rev_trsase/Diguanyl_cyclase"/>
</dbReference>
<dbReference type="AlphaFoldDB" id="A0A7W8GBD6"/>
<dbReference type="RefSeq" id="WP_246462676.1">
    <property type="nucleotide sequence ID" value="NZ_CP031518.1"/>
</dbReference>
<dbReference type="SMART" id="SM00267">
    <property type="entry name" value="GGDEF"/>
    <property type="match status" value="1"/>
</dbReference>
<protein>
    <recommendedName>
        <fullName evidence="1">diguanylate cyclase</fullName>
        <ecNumber evidence="1">2.7.7.65</ecNumber>
    </recommendedName>
</protein>
<dbReference type="PANTHER" id="PTHR45138">
    <property type="entry name" value="REGULATORY COMPONENTS OF SENSORY TRANSDUCTION SYSTEM"/>
    <property type="match status" value="1"/>
</dbReference>
<dbReference type="SUPFAM" id="SSF55073">
    <property type="entry name" value="Nucleotide cyclase"/>
    <property type="match status" value="1"/>
</dbReference>
<dbReference type="GO" id="GO:0043709">
    <property type="term" value="P:cell adhesion involved in single-species biofilm formation"/>
    <property type="evidence" value="ECO:0007669"/>
    <property type="project" value="TreeGrafter"/>
</dbReference>
<accession>A0A7W8GBD6</accession>
<dbReference type="InterPro" id="IPR050469">
    <property type="entry name" value="Diguanylate_Cyclase"/>
</dbReference>
<evidence type="ECO:0000256" key="1">
    <source>
        <dbReference type="ARBA" id="ARBA00012528"/>
    </source>
</evidence>
<reference evidence="3 4" key="1">
    <citation type="submission" date="2020-08" db="EMBL/GenBank/DDBJ databases">
        <title>Genomic Encyclopedia of Type Strains, Phase IV (KMG-IV): sequencing the most valuable type-strain genomes for metagenomic binning, comparative biology and taxonomic classification.</title>
        <authorList>
            <person name="Goeker M."/>
        </authorList>
    </citation>
    <scope>NUCLEOTIDE SEQUENCE [LARGE SCALE GENOMIC DNA]</scope>
    <source>
        <strain evidence="3 4">DSM 103462</strain>
    </source>
</reference>
<dbReference type="NCBIfam" id="TIGR00254">
    <property type="entry name" value="GGDEF"/>
    <property type="match status" value="1"/>
</dbReference>
<proteinExistence type="predicted"/>
<name>A0A7W8GBD6_9SPIR</name>
<gene>
    <name evidence="3" type="ORF">HNP76_002731</name>
</gene>
<dbReference type="FunFam" id="3.30.70.270:FF:000001">
    <property type="entry name" value="Diguanylate cyclase domain protein"/>
    <property type="match status" value="1"/>
</dbReference>
<dbReference type="Proteomes" id="UP000518887">
    <property type="component" value="Unassembled WGS sequence"/>
</dbReference>
<dbReference type="EMBL" id="JACHFQ010000010">
    <property type="protein sequence ID" value="MBB5227332.1"/>
    <property type="molecule type" value="Genomic_DNA"/>
</dbReference>
<sequence length="374" mass="41981">MIKTMSDEILEVTQGEKTQNLINEYEKRIFDLNQLLEISRSLCSTLEFSTLIESILYTCMGQFHVLGAGIFVLNALDADSFHLDSNYNGIDPNPNIAYIIPTSNPVVSLLESSNKVYTVDELVAELPDSTDLNMITTLKPSLIIPLVQHNHLNGILLLGERITLSDDAGYNDYEKEQLGVIASLASIAINNAALLERSSTDMMTHLKLKYFFYNVLTDKLDNALASEGHLSVIMFDIDFFKRFNDTYGHACGDYVLQTVAKIIKSNIRDKDMASRYGGEEFTVLLNETRMEDAMIVAERIRSKVEQFDFCYEDQHVKVTISIGVATFDSQHNPVTSPKLLVDQADQALYVSKRSGRNRVTFADSKVISDVTLDK</sequence>
<dbReference type="InterPro" id="IPR029016">
    <property type="entry name" value="GAF-like_dom_sf"/>
</dbReference>
<dbReference type="Gene3D" id="3.30.70.270">
    <property type="match status" value="1"/>
</dbReference>
<dbReference type="InterPro" id="IPR048092">
    <property type="entry name" value="Dguan_cyc_DgcA"/>
</dbReference>
<dbReference type="GO" id="GO:1902201">
    <property type="term" value="P:negative regulation of bacterial-type flagellum-dependent cell motility"/>
    <property type="evidence" value="ECO:0007669"/>
    <property type="project" value="TreeGrafter"/>
</dbReference>
<dbReference type="PANTHER" id="PTHR45138:SF24">
    <property type="entry name" value="DIGUANYLATE CYCLASE DGCC-RELATED"/>
    <property type="match status" value="1"/>
</dbReference>
<dbReference type="GO" id="GO:0052621">
    <property type="term" value="F:diguanylate cyclase activity"/>
    <property type="evidence" value="ECO:0007669"/>
    <property type="project" value="UniProtKB-EC"/>
</dbReference>
<dbReference type="InterPro" id="IPR000160">
    <property type="entry name" value="GGDEF_dom"/>
</dbReference>
<dbReference type="GO" id="GO:0005886">
    <property type="term" value="C:plasma membrane"/>
    <property type="evidence" value="ECO:0007669"/>
    <property type="project" value="TreeGrafter"/>
</dbReference>
<dbReference type="PROSITE" id="PS50887">
    <property type="entry name" value="GGDEF"/>
    <property type="match status" value="1"/>
</dbReference>
<evidence type="ECO:0000313" key="3">
    <source>
        <dbReference type="EMBL" id="MBB5227332.1"/>
    </source>
</evidence>
<dbReference type="Pfam" id="PF00990">
    <property type="entry name" value="GGDEF"/>
    <property type="match status" value="1"/>
</dbReference>
<organism evidence="3 4">
    <name type="scientific">Treponema ruminis</name>
    <dbReference type="NCBI Taxonomy" id="744515"/>
    <lineage>
        <taxon>Bacteria</taxon>
        <taxon>Pseudomonadati</taxon>
        <taxon>Spirochaetota</taxon>
        <taxon>Spirochaetia</taxon>
        <taxon>Spirochaetales</taxon>
        <taxon>Treponemataceae</taxon>
        <taxon>Treponema</taxon>
    </lineage>
</organism>